<dbReference type="PANTHER" id="PTHR13479">
    <property type="entry name" value="30S RIBOSOMAL PROTEIN S18"/>
    <property type="match status" value="1"/>
</dbReference>
<keyword evidence="4" id="KW-0496">Mitochondrion</keyword>
<dbReference type="GO" id="GO:0070181">
    <property type="term" value="F:small ribosomal subunit rRNA binding"/>
    <property type="evidence" value="ECO:0007669"/>
    <property type="project" value="TreeGrafter"/>
</dbReference>
<reference evidence="8" key="1">
    <citation type="submission" date="2025-05" db="UniProtKB">
        <authorList>
            <consortium name="Ensembl"/>
        </authorList>
    </citation>
    <scope>IDENTIFICATION</scope>
</reference>
<evidence type="ECO:0000256" key="1">
    <source>
        <dbReference type="ARBA" id="ARBA00004173"/>
    </source>
</evidence>
<keyword evidence="9" id="KW-1185">Reference proteome</keyword>
<evidence type="ECO:0000256" key="2">
    <source>
        <dbReference type="ARBA" id="ARBA00022946"/>
    </source>
</evidence>
<dbReference type="PANTHER" id="PTHR13479:SF66">
    <property type="entry name" value="LARGE RIBOSOMAL SUBUNIT PROTEIN ML66"/>
    <property type="match status" value="1"/>
</dbReference>
<evidence type="ECO:0000256" key="6">
    <source>
        <dbReference type="ARBA" id="ARBA00061060"/>
    </source>
</evidence>
<evidence type="ECO:0000313" key="8">
    <source>
        <dbReference type="Ensembl" id="ENSNNAP00000026594.1"/>
    </source>
</evidence>
<dbReference type="GO" id="GO:0005743">
    <property type="term" value="C:mitochondrial inner membrane"/>
    <property type="evidence" value="ECO:0007669"/>
    <property type="project" value="UniProtKB-ARBA"/>
</dbReference>
<gene>
    <name evidence="8" type="primary">MRPS18A</name>
</gene>
<dbReference type="FunFam" id="4.10.640.10:FF:000011">
    <property type="entry name" value="28S ribosomal protein S18a, mitochondrial"/>
    <property type="match status" value="1"/>
</dbReference>
<organism evidence="8 9">
    <name type="scientific">Naja naja</name>
    <name type="common">Indian cobra</name>
    <dbReference type="NCBI Taxonomy" id="35670"/>
    <lineage>
        <taxon>Eukaryota</taxon>
        <taxon>Metazoa</taxon>
        <taxon>Chordata</taxon>
        <taxon>Craniata</taxon>
        <taxon>Vertebrata</taxon>
        <taxon>Euteleostomi</taxon>
        <taxon>Lepidosauria</taxon>
        <taxon>Squamata</taxon>
        <taxon>Bifurcata</taxon>
        <taxon>Unidentata</taxon>
        <taxon>Episquamata</taxon>
        <taxon>Toxicofera</taxon>
        <taxon>Serpentes</taxon>
        <taxon>Colubroidea</taxon>
        <taxon>Elapidae</taxon>
        <taxon>Elapinae</taxon>
        <taxon>Naja</taxon>
    </lineage>
</organism>
<dbReference type="Ensembl" id="ENSNNAT00000027869.1">
    <property type="protein sequence ID" value="ENSNNAP00000026586.1"/>
    <property type="gene ID" value="ENSNNAG00000017264.1"/>
</dbReference>
<evidence type="ECO:0000256" key="4">
    <source>
        <dbReference type="ARBA" id="ARBA00023128"/>
    </source>
</evidence>
<dbReference type="SUPFAM" id="SSF46911">
    <property type="entry name" value="Ribosomal protein S18"/>
    <property type="match status" value="1"/>
</dbReference>
<name>A0A8C6Y9K8_NAJNA</name>
<protein>
    <recommendedName>
        <fullName evidence="7">Large ribosomal subunit protein mL66</fullName>
    </recommendedName>
</protein>
<keyword evidence="5" id="KW-0687">Ribonucleoprotein</keyword>
<dbReference type="InterPro" id="IPR001648">
    <property type="entry name" value="Ribosomal_bS18"/>
</dbReference>
<comment type="subcellular location">
    <subcellularLocation>
        <location evidence="1">Mitochondrion</location>
    </subcellularLocation>
</comment>
<dbReference type="Gene3D" id="4.10.640.10">
    <property type="entry name" value="Ribosomal protein S18"/>
    <property type="match status" value="1"/>
</dbReference>
<dbReference type="Ensembl" id="ENSNNAT00000027876.1">
    <property type="protein sequence ID" value="ENSNNAP00000026594.1"/>
    <property type="gene ID" value="ENSNNAG00000017264.1"/>
</dbReference>
<dbReference type="InterPro" id="IPR036870">
    <property type="entry name" value="Ribosomal_bS18_sf"/>
</dbReference>
<dbReference type="GeneTree" id="ENSGT00390000006493"/>
<proteinExistence type="inferred from homology"/>
<dbReference type="Proteomes" id="UP000694559">
    <property type="component" value="Unplaced"/>
</dbReference>
<dbReference type="OMA" id="LPDHRPK"/>
<comment type="similarity">
    <text evidence="6">Belongs to the bacterial ribosomal protein bS18 family. Mitochondrion-specific ribosomal protein mL66 subfamily.</text>
</comment>
<evidence type="ECO:0000256" key="5">
    <source>
        <dbReference type="ARBA" id="ARBA00023274"/>
    </source>
</evidence>
<dbReference type="Ensembl" id="ENSNNAT00000027865.1">
    <property type="protein sequence ID" value="ENSNNAP00000026583.1"/>
    <property type="gene ID" value="ENSNNAG00000017264.1"/>
</dbReference>
<sequence length="209" mass="23645">MRGEDSENGRGSASAILKMAAPVGLLSRFTVLLPRFLGSAWTRPPLRGLRQVVETTEGNTTTIEGKIIDDVEIPSPPNPSGNCPICRWNLKHKYDYMDVLLLSQFITSEGKLIPRSITGLCEEEHKKIRVCVQMAHRAGLLPDHKPKLPEGFVPKPKRILNRYHTRYSIDSVRPIYNKGRKWCKVPMPISHPVLKDNVTYGSKPLRFNH</sequence>
<evidence type="ECO:0000256" key="3">
    <source>
        <dbReference type="ARBA" id="ARBA00022980"/>
    </source>
</evidence>
<accession>A0A8C6Y9K8</accession>
<dbReference type="Pfam" id="PF01084">
    <property type="entry name" value="Ribosomal_S18"/>
    <property type="match status" value="1"/>
</dbReference>
<dbReference type="PRINTS" id="PR00974">
    <property type="entry name" value="RIBOSOMALS18"/>
</dbReference>
<keyword evidence="3" id="KW-0689">Ribosomal protein</keyword>
<dbReference type="GO" id="GO:0003735">
    <property type="term" value="F:structural constituent of ribosome"/>
    <property type="evidence" value="ECO:0007669"/>
    <property type="project" value="InterPro"/>
</dbReference>
<dbReference type="GO" id="GO:0032543">
    <property type="term" value="P:mitochondrial translation"/>
    <property type="evidence" value="ECO:0007669"/>
    <property type="project" value="TreeGrafter"/>
</dbReference>
<dbReference type="AlphaFoldDB" id="A0A8C6Y9K8"/>
<dbReference type="GO" id="GO:0005762">
    <property type="term" value="C:mitochondrial large ribosomal subunit"/>
    <property type="evidence" value="ECO:0007669"/>
    <property type="project" value="Ensembl"/>
</dbReference>
<keyword evidence="2" id="KW-0809">Transit peptide</keyword>
<evidence type="ECO:0000256" key="7">
    <source>
        <dbReference type="ARBA" id="ARBA00071652"/>
    </source>
</evidence>
<dbReference type="GO" id="GO:0005763">
    <property type="term" value="C:mitochondrial small ribosomal subunit"/>
    <property type="evidence" value="ECO:0007669"/>
    <property type="project" value="Ensembl"/>
</dbReference>
<dbReference type="OrthoDB" id="10054543at2759"/>
<evidence type="ECO:0000313" key="9">
    <source>
        <dbReference type="Proteomes" id="UP000694559"/>
    </source>
</evidence>